<keyword evidence="1" id="KW-0547">Nucleotide-binding</keyword>
<organism evidence="1 2">
    <name type="scientific">Gossypium arboreum</name>
    <name type="common">Tree cotton</name>
    <name type="synonym">Gossypium nanking</name>
    <dbReference type="NCBI Taxonomy" id="29729"/>
    <lineage>
        <taxon>Eukaryota</taxon>
        <taxon>Viridiplantae</taxon>
        <taxon>Streptophyta</taxon>
        <taxon>Embryophyta</taxon>
        <taxon>Tracheophyta</taxon>
        <taxon>Spermatophyta</taxon>
        <taxon>Magnoliopsida</taxon>
        <taxon>eudicotyledons</taxon>
        <taxon>Gunneridae</taxon>
        <taxon>Pentapetalae</taxon>
        <taxon>rosids</taxon>
        <taxon>malvids</taxon>
        <taxon>Malvales</taxon>
        <taxon>Malvaceae</taxon>
        <taxon>Malvoideae</taxon>
        <taxon>Gossypium</taxon>
    </lineage>
</organism>
<evidence type="ECO:0000313" key="1">
    <source>
        <dbReference type="EMBL" id="KHG23283.1"/>
    </source>
</evidence>
<sequence>MKGLTQIGWKIGLSNGLFLSTRAETQSVLSLTKAHERVASRVTQSDDGYWLEVLQGRAKPVGYTDLCHTAKSHSRV</sequence>
<name>A0A0B0P9B5_GOSAR</name>
<dbReference type="GO" id="GO:0005524">
    <property type="term" value="F:ATP binding"/>
    <property type="evidence" value="ECO:0007669"/>
    <property type="project" value="UniProtKB-KW"/>
</dbReference>
<dbReference type="EMBL" id="KN424474">
    <property type="protein sequence ID" value="KHG23283.1"/>
    <property type="molecule type" value="Genomic_DNA"/>
</dbReference>
<accession>A0A0B0P9B5</accession>
<gene>
    <name evidence="1" type="ORF">F383_04068</name>
</gene>
<protein>
    <submittedName>
        <fullName evidence="1">ATP-binding cassette sub-family A member 9</fullName>
    </submittedName>
</protein>
<keyword evidence="2" id="KW-1185">Reference proteome</keyword>
<dbReference type="Proteomes" id="UP000032142">
    <property type="component" value="Unassembled WGS sequence"/>
</dbReference>
<proteinExistence type="predicted"/>
<keyword evidence="1" id="KW-0067">ATP-binding</keyword>
<dbReference type="AlphaFoldDB" id="A0A0B0P9B5"/>
<evidence type="ECO:0000313" key="2">
    <source>
        <dbReference type="Proteomes" id="UP000032142"/>
    </source>
</evidence>
<reference evidence="2" key="1">
    <citation type="submission" date="2014-09" db="EMBL/GenBank/DDBJ databases">
        <authorList>
            <person name="Mudge J."/>
            <person name="Ramaraj T."/>
            <person name="Lindquist I.E."/>
            <person name="Bharti A.K."/>
            <person name="Sundararajan A."/>
            <person name="Cameron C.T."/>
            <person name="Woodward J.E."/>
            <person name="May G.D."/>
            <person name="Brubaker C."/>
            <person name="Broadhvest J."/>
            <person name="Wilkins T.A."/>
        </authorList>
    </citation>
    <scope>NUCLEOTIDE SEQUENCE</scope>
    <source>
        <strain evidence="2">cv. AKA8401</strain>
    </source>
</reference>